<dbReference type="EMBL" id="CAIZ01000132">
    <property type="protein sequence ID" value="CCH70609.1"/>
    <property type="molecule type" value="Genomic_DNA"/>
</dbReference>
<dbReference type="OrthoDB" id="9789133at2"/>
<dbReference type="InterPro" id="IPR036866">
    <property type="entry name" value="RibonucZ/Hydroxyglut_hydro"/>
</dbReference>
<dbReference type="RefSeq" id="WP_010850452.1">
    <property type="nucleotide sequence ID" value="NZ_HF570956.1"/>
</dbReference>
<dbReference type="eggNOG" id="COG2220">
    <property type="taxonomic scope" value="Bacteria"/>
</dbReference>
<comment type="caution">
    <text evidence="2">The sequence shown here is derived from an EMBL/GenBank/DDBJ whole genome shotgun (WGS) entry which is preliminary data.</text>
</comment>
<evidence type="ECO:0000259" key="1">
    <source>
        <dbReference type="Pfam" id="PF12706"/>
    </source>
</evidence>
<dbReference type="GO" id="GO:0005737">
    <property type="term" value="C:cytoplasm"/>
    <property type="evidence" value="ECO:0007669"/>
    <property type="project" value="TreeGrafter"/>
</dbReference>
<dbReference type="AlphaFoldDB" id="N0E5P3"/>
<evidence type="ECO:0000313" key="3">
    <source>
        <dbReference type="Proteomes" id="UP000013167"/>
    </source>
</evidence>
<dbReference type="STRING" id="1193181.BN10_610020"/>
<organism evidence="2 3">
    <name type="scientific">Phycicoccus elongatus Lp2</name>
    <dbReference type="NCBI Taxonomy" id="1193181"/>
    <lineage>
        <taxon>Bacteria</taxon>
        <taxon>Bacillati</taxon>
        <taxon>Actinomycetota</taxon>
        <taxon>Actinomycetes</taxon>
        <taxon>Micrococcales</taxon>
        <taxon>Intrasporangiaceae</taxon>
        <taxon>Phycicoccus</taxon>
    </lineage>
</organism>
<evidence type="ECO:0000313" key="2">
    <source>
        <dbReference type="EMBL" id="CCH70609.1"/>
    </source>
</evidence>
<proteinExistence type="predicted"/>
<sequence>MRIFTSWGARALGVAGLGVAAGLVSAARGIPSAMGGRATGERRARMEASPHFRDGKFHNEDLVWEPGTRSLAETAGKMISGRADGVPGGSVPLVSQPSPVALDGLHVTWFGHSSALLEVDGVSVLLDPVWSDRVSPSQQVGPKRLHASPVELEDLPRIDAVVISHDHYDHLDEGSIRWLAEHTDCQFLVPLGVGAHLAAWDVPERRIEDLDWDEDTKVGDLHITATQAQHFSGRGFSRDGTQWASWVIAGPEHRVFYSGDGGYFAGFSLIGERHGPFDLTLVQVGAYDSAWPTIHMRPEQGVATHLDVRGGLLLPVHWATFNLAFHPWAEPVERLLVEAERHEVPVVVPRPGQRIDVSDPPPLDPWWRDLAH</sequence>
<protein>
    <recommendedName>
        <fullName evidence="1">Metallo-beta-lactamase domain-containing protein</fullName>
    </recommendedName>
</protein>
<dbReference type="Proteomes" id="UP000013167">
    <property type="component" value="Unassembled WGS sequence"/>
</dbReference>
<dbReference type="Pfam" id="PF12706">
    <property type="entry name" value="Lactamase_B_2"/>
    <property type="match status" value="1"/>
</dbReference>
<dbReference type="SUPFAM" id="SSF56281">
    <property type="entry name" value="Metallo-hydrolase/oxidoreductase"/>
    <property type="match status" value="1"/>
</dbReference>
<accession>N0E5P3</accession>
<dbReference type="InterPro" id="IPR001279">
    <property type="entry name" value="Metallo-B-lactamas"/>
</dbReference>
<reference evidence="2 3" key="1">
    <citation type="journal article" date="2013" name="ISME J.">
        <title>A metabolic model for members of the genus Tetrasphaera involved in enhanced biological phosphorus removal.</title>
        <authorList>
            <person name="Kristiansen R."/>
            <person name="Nguyen H.T.T."/>
            <person name="Saunders A.M."/>
            <person name="Nielsen J.L."/>
            <person name="Wimmer R."/>
            <person name="Le V.Q."/>
            <person name="McIlroy S.J."/>
            <person name="Petrovski S."/>
            <person name="Seviour R.J."/>
            <person name="Calteau A."/>
            <person name="Nielsen K.L."/>
            <person name="Nielsen P.H."/>
        </authorList>
    </citation>
    <scope>NUCLEOTIDE SEQUENCE [LARGE SCALE GENOMIC DNA]</scope>
    <source>
        <strain evidence="2 3">Lp2</strain>
    </source>
</reference>
<dbReference type="PANTHER" id="PTHR15032">
    <property type="entry name" value="N-ACYL-PHOSPHATIDYLETHANOLAMINE-HYDROLYZING PHOSPHOLIPASE D"/>
    <property type="match status" value="1"/>
</dbReference>
<dbReference type="PANTHER" id="PTHR15032:SF4">
    <property type="entry name" value="N-ACYL-PHOSPHATIDYLETHANOLAMINE-HYDROLYZING PHOSPHOLIPASE D"/>
    <property type="match status" value="1"/>
</dbReference>
<keyword evidence="3" id="KW-1185">Reference proteome</keyword>
<name>N0E5P3_9MICO</name>
<feature type="domain" description="Metallo-beta-lactamase" evidence="1">
    <location>
        <begin position="124"/>
        <end position="318"/>
    </location>
</feature>
<dbReference type="Gene3D" id="3.60.15.10">
    <property type="entry name" value="Ribonuclease Z/Hydroxyacylglutathione hydrolase-like"/>
    <property type="match status" value="1"/>
</dbReference>
<dbReference type="HOGENOM" id="CLU_020884_0_0_11"/>
<gene>
    <name evidence="2" type="ORF">BN10_610020</name>
</gene>